<organism evidence="1 2">
    <name type="scientific">Globisporangium ultimum (strain ATCC 200006 / CBS 805.95 / DAOM BR144)</name>
    <name type="common">Pythium ultimum</name>
    <dbReference type="NCBI Taxonomy" id="431595"/>
    <lineage>
        <taxon>Eukaryota</taxon>
        <taxon>Sar</taxon>
        <taxon>Stramenopiles</taxon>
        <taxon>Oomycota</taxon>
        <taxon>Peronosporomycetes</taxon>
        <taxon>Pythiales</taxon>
        <taxon>Pythiaceae</taxon>
        <taxon>Globisporangium</taxon>
    </lineage>
</organism>
<evidence type="ECO:0000313" key="1">
    <source>
        <dbReference type="EnsemblProtists" id="PYU1_T001681"/>
    </source>
</evidence>
<sequence length="241" mass="25650">MGLPSPQIDNSQLPSVLAMSNANNSNSQRPLYEPPTPLTASLFGLSGPPSITRGGGRNSYLSLGMFPTADKQPHHNGNGAGHDEDIDSFINSYSKFMGPEAASPITYHHHQNQYAMPPLLDNIGLNVFESNTHHAAAASMNAARNQMHNNHSQGSGPQPLQRLKIDYMANNHGNSHHGHAFEGFPTPNGPVEGASHDYTAQFFADNGGNLNMGKGDHHKGARVVMKAKAPPVPKPTGVTAA</sequence>
<dbReference type="EnsemblProtists" id="PYU1_T001681">
    <property type="protein sequence ID" value="PYU1_T001681"/>
    <property type="gene ID" value="PYU1_G001680"/>
</dbReference>
<proteinExistence type="predicted"/>
<reference evidence="2" key="2">
    <citation type="submission" date="2010-04" db="EMBL/GenBank/DDBJ databases">
        <authorList>
            <person name="Buell R."/>
            <person name="Hamilton J."/>
            <person name="Hostetler J."/>
        </authorList>
    </citation>
    <scope>NUCLEOTIDE SEQUENCE [LARGE SCALE GENOMIC DNA]</scope>
    <source>
        <strain evidence="2">DAOM:BR144</strain>
    </source>
</reference>
<reference evidence="1" key="3">
    <citation type="submission" date="2015-02" db="UniProtKB">
        <authorList>
            <consortium name="EnsemblProtists"/>
        </authorList>
    </citation>
    <scope>IDENTIFICATION</scope>
    <source>
        <strain evidence="1">DAOM BR144</strain>
    </source>
</reference>
<dbReference type="Proteomes" id="UP000019132">
    <property type="component" value="Unassembled WGS sequence"/>
</dbReference>
<dbReference type="VEuPathDB" id="FungiDB:PYU1_G001680"/>
<name>K3W9P0_GLOUD</name>
<evidence type="ECO:0000313" key="2">
    <source>
        <dbReference type="Proteomes" id="UP000019132"/>
    </source>
</evidence>
<dbReference type="AlphaFoldDB" id="K3W9P0"/>
<protein>
    <submittedName>
        <fullName evidence="1">Uncharacterized protein</fullName>
    </submittedName>
</protein>
<dbReference type="EMBL" id="GL376626">
    <property type="status" value="NOT_ANNOTATED_CDS"/>
    <property type="molecule type" value="Genomic_DNA"/>
</dbReference>
<dbReference type="HOGENOM" id="CLU_1153687_0_0_1"/>
<accession>K3W9P0</accession>
<dbReference type="OMA" id="HANTHFG"/>
<dbReference type="InParanoid" id="K3W9P0"/>
<keyword evidence="2" id="KW-1185">Reference proteome</keyword>
<dbReference type="eggNOG" id="ENOG502QTGB">
    <property type="taxonomic scope" value="Eukaryota"/>
</dbReference>
<reference evidence="2" key="1">
    <citation type="journal article" date="2010" name="Genome Biol.">
        <title>Genome sequence of the necrotrophic plant pathogen Pythium ultimum reveals original pathogenicity mechanisms and effector repertoire.</title>
        <authorList>
            <person name="Levesque C.A."/>
            <person name="Brouwer H."/>
            <person name="Cano L."/>
            <person name="Hamilton J.P."/>
            <person name="Holt C."/>
            <person name="Huitema E."/>
            <person name="Raffaele S."/>
            <person name="Robideau G.P."/>
            <person name="Thines M."/>
            <person name="Win J."/>
            <person name="Zerillo M.M."/>
            <person name="Beakes G.W."/>
            <person name="Boore J.L."/>
            <person name="Busam D."/>
            <person name="Dumas B."/>
            <person name="Ferriera S."/>
            <person name="Fuerstenberg S.I."/>
            <person name="Gachon C.M."/>
            <person name="Gaulin E."/>
            <person name="Govers F."/>
            <person name="Grenville-Briggs L."/>
            <person name="Horner N."/>
            <person name="Hostetler J."/>
            <person name="Jiang R.H."/>
            <person name="Johnson J."/>
            <person name="Krajaejun T."/>
            <person name="Lin H."/>
            <person name="Meijer H.J."/>
            <person name="Moore B."/>
            <person name="Morris P."/>
            <person name="Phuntmart V."/>
            <person name="Puiu D."/>
            <person name="Shetty J."/>
            <person name="Stajich J.E."/>
            <person name="Tripathy S."/>
            <person name="Wawra S."/>
            <person name="van West P."/>
            <person name="Whitty B.R."/>
            <person name="Coutinho P.M."/>
            <person name="Henrissat B."/>
            <person name="Martin F."/>
            <person name="Thomas P.D."/>
            <person name="Tyler B.M."/>
            <person name="De Vries R.P."/>
            <person name="Kamoun S."/>
            <person name="Yandell M."/>
            <person name="Tisserat N."/>
            <person name="Buell C.R."/>
        </authorList>
    </citation>
    <scope>NUCLEOTIDE SEQUENCE</scope>
    <source>
        <strain evidence="2">DAOM:BR144</strain>
    </source>
</reference>